<organism evidence="2 3">
    <name type="scientific">Batillaria attramentaria</name>
    <dbReference type="NCBI Taxonomy" id="370345"/>
    <lineage>
        <taxon>Eukaryota</taxon>
        <taxon>Metazoa</taxon>
        <taxon>Spiralia</taxon>
        <taxon>Lophotrochozoa</taxon>
        <taxon>Mollusca</taxon>
        <taxon>Gastropoda</taxon>
        <taxon>Caenogastropoda</taxon>
        <taxon>Sorbeoconcha</taxon>
        <taxon>Cerithioidea</taxon>
        <taxon>Batillariidae</taxon>
        <taxon>Batillaria</taxon>
    </lineage>
</organism>
<comment type="caution">
    <text evidence="2">The sequence shown here is derived from an EMBL/GenBank/DDBJ whole genome shotgun (WGS) entry which is preliminary data.</text>
</comment>
<feature type="region of interest" description="Disordered" evidence="1">
    <location>
        <begin position="1"/>
        <end position="51"/>
    </location>
</feature>
<sequence>MSFFDRGWPDVDRCPVRNNTRKQSLSKSVNRISSSHFTKTNRRSTSEEKLP</sequence>
<dbReference type="Proteomes" id="UP001519460">
    <property type="component" value="Unassembled WGS sequence"/>
</dbReference>
<proteinExistence type="predicted"/>
<gene>
    <name evidence="2" type="ORF">BaRGS_00011942</name>
</gene>
<dbReference type="AlphaFoldDB" id="A0ABD0LBH6"/>
<evidence type="ECO:0000313" key="3">
    <source>
        <dbReference type="Proteomes" id="UP001519460"/>
    </source>
</evidence>
<protein>
    <submittedName>
        <fullName evidence="2">Uncharacterized protein</fullName>
    </submittedName>
</protein>
<evidence type="ECO:0000256" key="1">
    <source>
        <dbReference type="SAM" id="MobiDB-lite"/>
    </source>
</evidence>
<dbReference type="EMBL" id="JACVVK020000064">
    <property type="protein sequence ID" value="KAK7496733.1"/>
    <property type="molecule type" value="Genomic_DNA"/>
</dbReference>
<reference evidence="2 3" key="1">
    <citation type="journal article" date="2023" name="Sci. Data">
        <title>Genome assembly of the Korean intertidal mud-creeper Batillaria attramentaria.</title>
        <authorList>
            <person name="Patra A.K."/>
            <person name="Ho P.T."/>
            <person name="Jun S."/>
            <person name="Lee S.J."/>
            <person name="Kim Y."/>
            <person name="Won Y.J."/>
        </authorList>
    </citation>
    <scope>NUCLEOTIDE SEQUENCE [LARGE SCALE GENOMIC DNA]</scope>
    <source>
        <strain evidence="2">Wonlab-2016</strain>
    </source>
</reference>
<keyword evidence="3" id="KW-1185">Reference proteome</keyword>
<accession>A0ABD0LBH6</accession>
<evidence type="ECO:0000313" key="2">
    <source>
        <dbReference type="EMBL" id="KAK7496733.1"/>
    </source>
</evidence>
<feature type="compositionally biased region" description="Polar residues" evidence="1">
    <location>
        <begin position="17"/>
        <end position="38"/>
    </location>
</feature>
<name>A0ABD0LBH6_9CAEN</name>
<feature type="non-terminal residue" evidence="2">
    <location>
        <position position="51"/>
    </location>
</feature>